<dbReference type="EMBL" id="CP003879">
    <property type="protein sequence ID" value="AFU70385.1"/>
    <property type="molecule type" value="Genomic_DNA"/>
</dbReference>
<evidence type="ECO:0000313" key="1">
    <source>
        <dbReference type="EMBL" id="AFU70385.1"/>
    </source>
</evidence>
<dbReference type="KEGG" id="ptq:P700755_003810"/>
<proteinExistence type="predicted"/>
<dbReference type="AlphaFoldDB" id="K4IY26"/>
<dbReference type="Proteomes" id="UP000008514">
    <property type="component" value="Chromosome"/>
</dbReference>
<keyword evidence="2" id="KW-1185">Reference proteome</keyword>
<name>K4IY26_PSYTT</name>
<accession>K4IY26</accession>
<gene>
    <name evidence="1" type="ordered locus">P700755_003810</name>
</gene>
<organism evidence="1 2">
    <name type="scientific">Psychroflexus torquis (strain ATCC 700755 / CIP 106069 / ACAM 623)</name>
    <dbReference type="NCBI Taxonomy" id="313595"/>
    <lineage>
        <taxon>Bacteria</taxon>
        <taxon>Pseudomonadati</taxon>
        <taxon>Bacteroidota</taxon>
        <taxon>Flavobacteriia</taxon>
        <taxon>Flavobacteriales</taxon>
        <taxon>Flavobacteriaceae</taxon>
        <taxon>Psychroflexus</taxon>
    </lineage>
</organism>
<dbReference type="STRING" id="313595.P700755_003810"/>
<reference evidence="1" key="2">
    <citation type="submission" date="2012-09" db="EMBL/GenBank/DDBJ databases">
        <title>The complete sequence of Psychroflexus torquis an extreme psychrophile from sea-ice that is stimulated by light.</title>
        <authorList>
            <person name="Feng S."/>
            <person name="Powell S.M."/>
            <person name="Bowman J.P."/>
        </authorList>
    </citation>
    <scope>NUCLEOTIDE SEQUENCE [LARGE SCALE GENOMIC DNA]</scope>
    <source>
        <strain evidence="1">ATCC 700755</strain>
    </source>
</reference>
<reference evidence="1" key="1">
    <citation type="submission" date="2006-03" db="EMBL/GenBank/DDBJ databases">
        <authorList>
            <person name="Bowman J."/>
            <person name="Ferriera S."/>
            <person name="Johnson J."/>
            <person name="Kravitz S."/>
            <person name="Halpern A."/>
            <person name="Remington K."/>
            <person name="Beeson K."/>
            <person name="Tran B."/>
            <person name="Rogers Y.-H."/>
            <person name="Friedman R."/>
            <person name="Venter J.C."/>
        </authorList>
    </citation>
    <scope>NUCLEOTIDE SEQUENCE [LARGE SCALE GENOMIC DNA]</scope>
    <source>
        <strain evidence="1">ATCC 700755</strain>
    </source>
</reference>
<evidence type="ECO:0000313" key="2">
    <source>
        <dbReference type="Proteomes" id="UP000008514"/>
    </source>
</evidence>
<dbReference type="HOGENOM" id="CLU_1739041_0_0_10"/>
<dbReference type="OrthoDB" id="979032at2"/>
<dbReference type="RefSeq" id="WP_015025920.1">
    <property type="nucleotide sequence ID" value="NC_018721.1"/>
</dbReference>
<sequence>MEQQTRIPLFPIFSGGTFYPETLSRILSAFYVSNQKQLTIRELRNKTNLTNKEILTGLQFLSGLGEVTKMSKDKLSSDYFSFNVPGNIENLKGNIKKSKDLLTVLEQILDTRDSSNQKLNTFIKDTIVFYSEVLDFMDIKIKEHFKSTNF</sequence>
<protein>
    <submittedName>
        <fullName evidence="1">Uncharacterized protein</fullName>
    </submittedName>
</protein>